<protein>
    <submittedName>
        <fullName evidence="2">Uncharacterized protein</fullName>
    </submittedName>
</protein>
<keyword evidence="1" id="KW-1133">Transmembrane helix</keyword>
<keyword evidence="1" id="KW-0812">Transmembrane</keyword>
<feature type="transmembrane region" description="Helical" evidence="1">
    <location>
        <begin position="97"/>
        <end position="118"/>
    </location>
</feature>
<reference evidence="3" key="2">
    <citation type="submission" date="2013-12" db="EMBL/GenBank/DDBJ databases">
        <title>Evolution of pathogenesis and genome organization in the Tremellales.</title>
        <authorList>
            <person name="Cuomo C."/>
            <person name="Litvintseva A."/>
            <person name="Heitman J."/>
            <person name="Chen Y."/>
            <person name="Sun S."/>
            <person name="Springer D."/>
            <person name="Dromer F."/>
            <person name="Young S."/>
            <person name="Zeng Q."/>
            <person name="Chapman S."/>
            <person name="Gujja S."/>
            <person name="Saif S."/>
            <person name="Birren B."/>
        </authorList>
    </citation>
    <scope>NUCLEOTIDE SEQUENCE [LARGE SCALE GENOMIC DNA]</scope>
    <source>
        <strain evidence="3">BCC8398</strain>
    </source>
</reference>
<feature type="transmembrane region" description="Helical" evidence="1">
    <location>
        <begin position="138"/>
        <end position="163"/>
    </location>
</feature>
<reference evidence="2 3" key="1">
    <citation type="submission" date="2013-07" db="EMBL/GenBank/DDBJ databases">
        <title>The Genome Sequence of Cryptococcus heveanensis BCC8398.</title>
        <authorList>
            <consortium name="The Broad Institute Genome Sequencing Platform"/>
            <person name="Cuomo C."/>
            <person name="Litvintseva A."/>
            <person name="Chen Y."/>
            <person name="Heitman J."/>
            <person name="Sun S."/>
            <person name="Springer D."/>
            <person name="Dromer F."/>
            <person name="Young S.K."/>
            <person name="Zeng Q."/>
            <person name="Gargeya S."/>
            <person name="Fitzgerald M."/>
            <person name="Abouelleil A."/>
            <person name="Alvarado L."/>
            <person name="Berlin A.M."/>
            <person name="Chapman S.B."/>
            <person name="Dewar J."/>
            <person name="Goldberg J."/>
            <person name="Griggs A."/>
            <person name="Gujja S."/>
            <person name="Hansen M."/>
            <person name="Howarth C."/>
            <person name="Imamovic A."/>
            <person name="Larimer J."/>
            <person name="McCowan C."/>
            <person name="Murphy C."/>
            <person name="Pearson M."/>
            <person name="Priest M."/>
            <person name="Roberts A."/>
            <person name="Saif S."/>
            <person name="Shea T."/>
            <person name="Sykes S."/>
            <person name="Wortman J."/>
            <person name="Nusbaum C."/>
            <person name="Birren B."/>
        </authorList>
    </citation>
    <scope>NUCLEOTIDE SEQUENCE [LARGE SCALE GENOMIC DNA]</scope>
    <source>
        <strain evidence="2 3">BCC8398</strain>
    </source>
</reference>
<organism evidence="2 3">
    <name type="scientific">Kwoniella heveanensis BCC8398</name>
    <dbReference type="NCBI Taxonomy" id="1296120"/>
    <lineage>
        <taxon>Eukaryota</taxon>
        <taxon>Fungi</taxon>
        <taxon>Dikarya</taxon>
        <taxon>Basidiomycota</taxon>
        <taxon>Agaricomycotina</taxon>
        <taxon>Tremellomycetes</taxon>
        <taxon>Tremellales</taxon>
        <taxon>Cryptococcaceae</taxon>
        <taxon>Kwoniella</taxon>
    </lineage>
</organism>
<feature type="transmembrane region" description="Helical" evidence="1">
    <location>
        <begin position="21"/>
        <end position="43"/>
    </location>
</feature>
<accession>A0A1B9GYL8</accession>
<dbReference type="OrthoDB" id="2563763at2759"/>
<evidence type="ECO:0000313" key="2">
    <source>
        <dbReference type="EMBL" id="OCF36127.1"/>
    </source>
</evidence>
<evidence type="ECO:0000256" key="1">
    <source>
        <dbReference type="SAM" id="Phobius"/>
    </source>
</evidence>
<dbReference type="Proteomes" id="UP000092666">
    <property type="component" value="Unassembled WGS sequence"/>
</dbReference>
<gene>
    <name evidence="2" type="ORF">I316_01999</name>
</gene>
<keyword evidence="3" id="KW-1185">Reference proteome</keyword>
<evidence type="ECO:0000313" key="3">
    <source>
        <dbReference type="Proteomes" id="UP000092666"/>
    </source>
</evidence>
<keyword evidence="1" id="KW-0472">Membrane</keyword>
<sequence length="212" mass="23522">MNTRTIFLPKSSTFHSVRLGLKAVLISSLLIFGHVLLTTTAHAPTSLQLTPALPSALSTLSALIFLTLLWLTFTLIEHTDISFRSTSEREIEGEKGMVFSRTWFEGVCGVVVLVFWSVYWKEAELIMEVYSQHLAGEFVYFLTLISQLALNLHLISSIFVYAVRNGFSSVGNYDFWMGKMGWWVGSVELGLVVVEGAGAGSEIDLEKGQHIA</sequence>
<proteinExistence type="predicted"/>
<feature type="transmembrane region" description="Helical" evidence="1">
    <location>
        <begin position="55"/>
        <end position="76"/>
    </location>
</feature>
<dbReference type="AlphaFoldDB" id="A0A1B9GYL8"/>
<dbReference type="EMBL" id="KI669496">
    <property type="protein sequence ID" value="OCF36127.1"/>
    <property type="molecule type" value="Genomic_DNA"/>
</dbReference>
<name>A0A1B9GYL8_9TREE</name>